<dbReference type="Gene3D" id="1.10.287.1260">
    <property type="match status" value="1"/>
</dbReference>
<dbReference type="Gene3D" id="2.30.30.60">
    <property type="match status" value="1"/>
</dbReference>
<dbReference type="Pfam" id="PF00924">
    <property type="entry name" value="MS_channel_2nd"/>
    <property type="match status" value="1"/>
</dbReference>
<dbReference type="GO" id="GO:0005886">
    <property type="term" value="C:plasma membrane"/>
    <property type="evidence" value="ECO:0007669"/>
    <property type="project" value="UniProtKB-SubCell"/>
</dbReference>
<dbReference type="Pfam" id="PF21082">
    <property type="entry name" value="MS_channel_3rd"/>
    <property type="match status" value="1"/>
</dbReference>
<feature type="transmembrane region" description="Helical" evidence="7">
    <location>
        <begin position="322"/>
        <end position="339"/>
    </location>
</feature>
<feature type="transmembrane region" description="Helical" evidence="7">
    <location>
        <begin position="239"/>
        <end position="260"/>
    </location>
</feature>
<feature type="domain" description="Mechanosensitive ion channel MscS C-terminal" evidence="11">
    <location>
        <begin position="684"/>
        <end position="766"/>
    </location>
</feature>
<keyword evidence="8" id="KW-0732">Signal</keyword>
<dbReference type="InterPro" id="IPR023408">
    <property type="entry name" value="MscS_beta-dom_sf"/>
</dbReference>
<feature type="transmembrane region" description="Helical" evidence="7">
    <location>
        <begin position="593"/>
        <end position="622"/>
    </location>
</feature>
<keyword evidence="4 7" id="KW-0812">Transmembrane</keyword>
<reference evidence="12 13" key="1">
    <citation type="submission" date="2016-08" db="EMBL/GenBank/DDBJ databases">
        <title>Draft genome of Amylibacter sp. strain 4G11.</title>
        <authorList>
            <person name="Wong S.-K."/>
            <person name="Hamasaki K."/>
            <person name="Yoshizawa S."/>
        </authorList>
    </citation>
    <scope>NUCLEOTIDE SEQUENCE [LARGE SCALE GENOMIC DNA]</scope>
    <source>
        <strain evidence="12 13">4G11</strain>
    </source>
</reference>
<dbReference type="InterPro" id="IPR010920">
    <property type="entry name" value="LSM_dom_sf"/>
</dbReference>
<dbReference type="InterPro" id="IPR006685">
    <property type="entry name" value="MscS_channel_2nd"/>
</dbReference>
<dbReference type="EMBL" id="MDGM01000009">
    <property type="protein sequence ID" value="PIB25628.1"/>
    <property type="molecule type" value="Genomic_DNA"/>
</dbReference>
<accession>A0A2G5K7X0</accession>
<organism evidence="12 13">
    <name type="scientific">Paramylibacter kogurei</name>
    <dbReference type="NCBI Taxonomy" id="1889778"/>
    <lineage>
        <taxon>Bacteria</taxon>
        <taxon>Pseudomonadati</taxon>
        <taxon>Pseudomonadota</taxon>
        <taxon>Alphaproteobacteria</taxon>
        <taxon>Rhodobacterales</taxon>
        <taxon>Paracoccaceae</taxon>
        <taxon>Paramylibacter</taxon>
    </lineage>
</organism>
<keyword evidence="6 7" id="KW-0472">Membrane</keyword>
<feature type="signal peptide" evidence="8">
    <location>
        <begin position="1"/>
        <end position="23"/>
    </location>
</feature>
<dbReference type="SUPFAM" id="SSF82861">
    <property type="entry name" value="Mechanosensitive channel protein MscS (YggB), transmembrane region"/>
    <property type="match status" value="1"/>
</dbReference>
<feature type="transmembrane region" description="Helical" evidence="7">
    <location>
        <begin position="201"/>
        <end position="218"/>
    </location>
</feature>
<dbReference type="RefSeq" id="WP_099592011.1">
    <property type="nucleotide sequence ID" value="NZ_MDGM01000009.1"/>
</dbReference>
<evidence type="ECO:0000256" key="6">
    <source>
        <dbReference type="ARBA" id="ARBA00023136"/>
    </source>
</evidence>
<dbReference type="PANTHER" id="PTHR30347:SF1">
    <property type="entry name" value="MECHANOSENSITIVE CHANNEL MSCK"/>
    <property type="match status" value="1"/>
</dbReference>
<dbReference type="GO" id="GO:0008381">
    <property type="term" value="F:mechanosensitive monoatomic ion channel activity"/>
    <property type="evidence" value="ECO:0007669"/>
    <property type="project" value="UniProtKB-ARBA"/>
</dbReference>
<dbReference type="InterPro" id="IPR049278">
    <property type="entry name" value="MS_channel_C"/>
</dbReference>
<gene>
    <name evidence="12" type="ORF">BFP76_00370</name>
</gene>
<feature type="transmembrane region" description="Helical" evidence="7">
    <location>
        <begin position="351"/>
        <end position="369"/>
    </location>
</feature>
<name>A0A2G5K7X0_9RHOB</name>
<feature type="transmembrane region" description="Helical" evidence="7">
    <location>
        <begin position="526"/>
        <end position="543"/>
    </location>
</feature>
<dbReference type="SUPFAM" id="SSF82689">
    <property type="entry name" value="Mechanosensitive channel protein MscS (YggB), C-terminal domain"/>
    <property type="match status" value="1"/>
</dbReference>
<dbReference type="SUPFAM" id="SSF50182">
    <property type="entry name" value="Sm-like ribonucleoproteins"/>
    <property type="match status" value="1"/>
</dbReference>
<evidence type="ECO:0000313" key="12">
    <source>
        <dbReference type="EMBL" id="PIB25628.1"/>
    </source>
</evidence>
<evidence type="ECO:0000256" key="3">
    <source>
        <dbReference type="ARBA" id="ARBA00022475"/>
    </source>
</evidence>
<dbReference type="InterPro" id="IPR052702">
    <property type="entry name" value="MscS-like_channel"/>
</dbReference>
<evidence type="ECO:0000256" key="2">
    <source>
        <dbReference type="ARBA" id="ARBA00008017"/>
    </source>
</evidence>
<evidence type="ECO:0000313" key="13">
    <source>
        <dbReference type="Proteomes" id="UP000231516"/>
    </source>
</evidence>
<dbReference type="AlphaFoldDB" id="A0A2G5K7X0"/>
<dbReference type="InterPro" id="IPR011014">
    <property type="entry name" value="MscS_channel_TM-2"/>
</dbReference>
<evidence type="ECO:0000256" key="8">
    <source>
        <dbReference type="SAM" id="SignalP"/>
    </source>
</evidence>
<dbReference type="OrthoDB" id="9799209at2"/>
<comment type="subcellular location">
    <subcellularLocation>
        <location evidence="1">Cell membrane</location>
        <topology evidence="1">Multi-pass membrane protein</topology>
    </subcellularLocation>
</comment>
<feature type="transmembrane region" description="Helical" evidence="7">
    <location>
        <begin position="564"/>
        <end position="587"/>
    </location>
</feature>
<evidence type="ECO:0000256" key="5">
    <source>
        <dbReference type="ARBA" id="ARBA00022989"/>
    </source>
</evidence>
<evidence type="ECO:0000256" key="4">
    <source>
        <dbReference type="ARBA" id="ARBA00022692"/>
    </source>
</evidence>
<dbReference type="InterPro" id="IPR011066">
    <property type="entry name" value="MscS_channel_C_sf"/>
</dbReference>
<keyword evidence="13" id="KW-1185">Reference proteome</keyword>
<feature type="transmembrane region" description="Helical" evidence="7">
    <location>
        <begin position="425"/>
        <end position="447"/>
    </location>
</feature>
<keyword evidence="3" id="KW-1003">Cell membrane</keyword>
<comment type="similarity">
    <text evidence="2">Belongs to the MscS (TC 1.A.23) family.</text>
</comment>
<proteinExistence type="inferred from homology"/>
<feature type="domain" description="Mechanosensitive ion channel MscS" evidence="9">
    <location>
        <begin position="609"/>
        <end position="676"/>
    </location>
</feature>
<feature type="chain" id="PRO_5013693756" evidence="8">
    <location>
        <begin position="24"/>
        <end position="798"/>
    </location>
</feature>
<feature type="transmembrane region" description="Helical" evidence="7">
    <location>
        <begin position="280"/>
        <end position="301"/>
    </location>
</feature>
<feature type="transmembrane region" description="Helical" evidence="7">
    <location>
        <begin position="398"/>
        <end position="419"/>
    </location>
</feature>
<evidence type="ECO:0000259" key="9">
    <source>
        <dbReference type="Pfam" id="PF00924"/>
    </source>
</evidence>
<feature type="transmembrane region" description="Helical" evidence="7">
    <location>
        <begin position="479"/>
        <end position="498"/>
    </location>
</feature>
<comment type="caution">
    <text evidence="12">The sequence shown here is derived from an EMBL/GenBank/DDBJ whole genome shotgun (WGS) entry which is preliminary data.</text>
</comment>
<dbReference type="Gene3D" id="3.30.70.100">
    <property type="match status" value="1"/>
</dbReference>
<protein>
    <submittedName>
        <fullName evidence="12">Uncharacterized protein</fullName>
    </submittedName>
</protein>
<dbReference type="Proteomes" id="UP000231516">
    <property type="component" value="Unassembled WGS sequence"/>
</dbReference>
<evidence type="ECO:0000259" key="10">
    <source>
        <dbReference type="Pfam" id="PF12607"/>
    </source>
</evidence>
<dbReference type="PANTHER" id="PTHR30347">
    <property type="entry name" value="POTASSIUM CHANNEL RELATED"/>
    <property type="match status" value="1"/>
</dbReference>
<dbReference type="InterPro" id="IPR022249">
    <property type="entry name" value="DUF3772"/>
</dbReference>
<evidence type="ECO:0000259" key="11">
    <source>
        <dbReference type="Pfam" id="PF21082"/>
    </source>
</evidence>
<evidence type="ECO:0000256" key="7">
    <source>
        <dbReference type="SAM" id="Phobius"/>
    </source>
</evidence>
<sequence length="798" mass="86706">MRRTITGIFAFITFVMLSASVFAQNAPVTFDLEKFREVATRAETIIQDSDTPNEALEEMRTTLSTFRSQSLAEQETRAKRVSTVREQLALLGDPPAEGEPAETAEVATRRDELNGQLAEFQAPLIVAQEAYRRAGSLIDQIDSTIRTRQSDTLLQLGPSPLNPKHWATATVAELDYFKGVYGELTEAFSDERRSKSRLSNAPATIVLVLLGLLLIFPASRWVSRKLADTTAKERNPRRAFSAFILSLGLLIAPMIGFFLFVRGVELADILGARGDALKGYLPYIGLTIFGAIWIARNLFVAGGPGAQLLNIDQSRLTGGKRTVYALAAVFGLNYLIDAGRQTEDWPAEVPAVMQFPLIVLGALGLYILARKFRNYRAGMTPEDLAAANETLSGRISRLLTGFCTVVAFVGPVVAAIGYINLGANIVFSTLLSLALIATLFLLFALLVNILETFQRKPAALAEGEEGQNTGSAGGLYKSAVGFALICLALPILAIIWGARVSDISDLWIQLREGISIGDTRFSISDFLSFVLIFSIGYTLTRLLQSALRTSVLPNTTIDDGAQNALVTGLGYIGIFLAALLAIMSTGLDLSNLAIVAGALSVGIGFGLQTIVSNFVSGIILLIERPIKLGDWVEVGAFSGYVRKISVRSTSVETFDRATVIIPNADLIGGTVTNWTHGNKHGRVIVPIGVGYGSDPRKIEKILFELVKDHPMILKYPAPNVLFRRFGADSLDFEIRAILRDVNNMLAVTSDLNFAIAQRFKDEGIEIPFAQRDITIKNLSDLNKSEPAKRSSKKTPPKA</sequence>
<dbReference type="Pfam" id="PF12607">
    <property type="entry name" value="DUF3772"/>
    <property type="match status" value="1"/>
</dbReference>
<keyword evidence="5 7" id="KW-1133">Transmembrane helix</keyword>
<evidence type="ECO:0000256" key="1">
    <source>
        <dbReference type="ARBA" id="ARBA00004651"/>
    </source>
</evidence>
<feature type="domain" description="DUF3772" evidence="10">
    <location>
        <begin position="127"/>
        <end position="169"/>
    </location>
</feature>